<dbReference type="PRINTS" id="PR00081">
    <property type="entry name" value="GDHRDH"/>
</dbReference>
<dbReference type="InterPro" id="IPR020904">
    <property type="entry name" value="Sc_DH/Rdtase_CS"/>
</dbReference>
<dbReference type="InterPro" id="IPR002347">
    <property type="entry name" value="SDR_fam"/>
</dbReference>
<sequence>MATPPFWLATARVMDIGIIMPDPVAGDWQDTGMLHGMAERLPTPGTALVTGGTAGIGLAFAHRLAARGHDLVLVARDAARQESVAAELRAAYGVDVEVLVADLADREQLARVEQRLRDPERPVELLVNNAGFGLKKRFLDNDVDTEQAMLDVLVTAVMRLTHAALGTMVERRSGGIINVSSVAGYLPRGSYAAAKAYVTNLSQWASAEYKPVGVRVMALCPGFTKTEFHERMKVKRGSGFMWLDVDRLVDDALRDFDKGRPISVPGRHYKAIVTATRFIPARALQTYQSIGRR</sequence>
<keyword evidence="3" id="KW-0560">Oxidoreductase</keyword>
<reference evidence="6 7" key="1">
    <citation type="journal article" date="2019" name="Int. J. Syst. Evol. Microbiol.">
        <title>The Global Catalogue of Microorganisms (GCM) 10K type strain sequencing project: providing services to taxonomists for standard genome sequencing and annotation.</title>
        <authorList>
            <consortium name="The Broad Institute Genomics Platform"/>
            <consortium name="The Broad Institute Genome Sequencing Center for Infectious Disease"/>
            <person name="Wu L."/>
            <person name="Ma J."/>
        </authorList>
    </citation>
    <scope>NUCLEOTIDE SEQUENCE [LARGE SCALE GENOMIC DNA]</scope>
    <source>
        <strain evidence="6 7">JCM 16021</strain>
    </source>
</reference>
<dbReference type="Proteomes" id="UP001500575">
    <property type="component" value="Unassembled WGS sequence"/>
</dbReference>
<comment type="caution">
    <text evidence="6">The sequence shown here is derived from an EMBL/GenBank/DDBJ whole genome shotgun (WGS) entry which is preliminary data.</text>
</comment>
<dbReference type="InterPro" id="IPR057326">
    <property type="entry name" value="KR_dom"/>
</dbReference>
<dbReference type="Gene3D" id="3.40.50.720">
    <property type="entry name" value="NAD(P)-binding Rossmann-like Domain"/>
    <property type="match status" value="1"/>
</dbReference>
<proteinExistence type="inferred from homology"/>
<evidence type="ECO:0000256" key="1">
    <source>
        <dbReference type="ARBA" id="ARBA00004240"/>
    </source>
</evidence>
<dbReference type="EMBL" id="BAAAQQ010000011">
    <property type="protein sequence ID" value="GAA2125440.1"/>
    <property type="molecule type" value="Genomic_DNA"/>
</dbReference>
<dbReference type="InterPro" id="IPR051019">
    <property type="entry name" value="VLCFA-Steroid_DH"/>
</dbReference>
<evidence type="ECO:0000256" key="3">
    <source>
        <dbReference type="ARBA" id="ARBA00023002"/>
    </source>
</evidence>
<accession>A0ABN2YCM8</accession>
<evidence type="ECO:0000256" key="4">
    <source>
        <dbReference type="RuleBase" id="RU000363"/>
    </source>
</evidence>
<dbReference type="PIRSF" id="PIRSF000126">
    <property type="entry name" value="11-beta-HSD1"/>
    <property type="match status" value="1"/>
</dbReference>
<dbReference type="InterPro" id="IPR036291">
    <property type="entry name" value="NAD(P)-bd_dom_sf"/>
</dbReference>
<organism evidence="6 7">
    <name type="scientific">Nocardioides bigeumensis</name>
    <dbReference type="NCBI Taxonomy" id="433657"/>
    <lineage>
        <taxon>Bacteria</taxon>
        <taxon>Bacillati</taxon>
        <taxon>Actinomycetota</taxon>
        <taxon>Actinomycetes</taxon>
        <taxon>Propionibacteriales</taxon>
        <taxon>Nocardioidaceae</taxon>
        <taxon>Nocardioides</taxon>
    </lineage>
</organism>
<dbReference type="PANTHER" id="PTHR43899">
    <property type="entry name" value="RH59310P"/>
    <property type="match status" value="1"/>
</dbReference>
<evidence type="ECO:0000256" key="2">
    <source>
        <dbReference type="ARBA" id="ARBA00006484"/>
    </source>
</evidence>
<protein>
    <submittedName>
        <fullName evidence="6">SDR family oxidoreductase</fullName>
    </submittedName>
</protein>
<gene>
    <name evidence="6" type="ORF">GCM10009843_23130</name>
</gene>
<dbReference type="SUPFAM" id="SSF51735">
    <property type="entry name" value="NAD(P)-binding Rossmann-fold domains"/>
    <property type="match status" value="1"/>
</dbReference>
<evidence type="ECO:0000313" key="7">
    <source>
        <dbReference type="Proteomes" id="UP001500575"/>
    </source>
</evidence>
<dbReference type="PANTHER" id="PTHR43899:SF13">
    <property type="entry name" value="RH59310P"/>
    <property type="match status" value="1"/>
</dbReference>
<comment type="subcellular location">
    <subcellularLocation>
        <location evidence="1">Endoplasmic reticulum</location>
    </subcellularLocation>
</comment>
<dbReference type="Pfam" id="PF00106">
    <property type="entry name" value="adh_short"/>
    <property type="match status" value="1"/>
</dbReference>
<evidence type="ECO:0000313" key="6">
    <source>
        <dbReference type="EMBL" id="GAA2125440.1"/>
    </source>
</evidence>
<dbReference type="CDD" id="cd05233">
    <property type="entry name" value="SDR_c"/>
    <property type="match status" value="1"/>
</dbReference>
<keyword evidence="7" id="KW-1185">Reference proteome</keyword>
<evidence type="ECO:0000259" key="5">
    <source>
        <dbReference type="SMART" id="SM00822"/>
    </source>
</evidence>
<name>A0ABN2YCM8_9ACTN</name>
<dbReference type="PROSITE" id="PS00061">
    <property type="entry name" value="ADH_SHORT"/>
    <property type="match status" value="1"/>
</dbReference>
<dbReference type="SMART" id="SM00822">
    <property type="entry name" value="PKS_KR"/>
    <property type="match status" value="1"/>
</dbReference>
<dbReference type="PRINTS" id="PR00080">
    <property type="entry name" value="SDRFAMILY"/>
</dbReference>
<comment type="similarity">
    <text evidence="2 4">Belongs to the short-chain dehydrogenases/reductases (SDR) family.</text>
</comment>
<feature type="domain" description="Ketoreductase" evidence="5">
    <location>
        <begin position="45"/>
        <end position="223"/>
    </location>
</feature>